<accession>A0A2J6RH37</accession>
<dbReference type="PANTHER" id="PTHR33112:SF10">
    <property type="entry name" value="TOL"/>
    <property type="match status" value="1"/>
</dbReference>
<feature type="domain" description="Heterokaryon incompatibility" evidence="1">
    <location>
        <begin position="199"/>
        <end position="348"/>
    </location>
</feature>
<name>A0A2J6RH37_HYAVF</name>
<dbReference type="InterPro" id="IPR010730">
    <property type="entry name" value="HET"/>
</dbReference>
<organism evidence="2 3">
    <name type="scientific">Hyaloscypha variabilis (strain UAMH 11265 / GT02V1 / F)</name>
    <name type="common">Meliniomyces variabilis</name>
    <dbReference type="NCBI Taxonomy" id="1149755"/>
    <lineage>
        <taxon>Eukaryota</taxon>
        <taxon>Fungi</taxon>
        <taxon>Dikarya</taxon>
        <taxon>Ascomycota</taxon>
        <taxon>Pezizomycotina</taxon>
        <taxon>Leotiomycetes</taxon>
        <taxon>Helotiales</taxon>
        <taxon>Hyaloscyphaceae</taxon>
        <taxon>Hyaloscypha</taxon>
        <taxon>Hyaloscypha variabilis</taxon>
    </lineage>
</organism>
<sequence>MKFDPNGGGKRLCNSCTSILADGNLKGRDHTYVQPGHDRLHLLEARAEAGCLICGIALRELPKRLGDSVLPGEAVVHRFLRLGYEIRLVRKGSPRAYVLVYAFCHGDVYCEFGVRVVPSQPSPILPESSDNHSDGSTGSEASWQRSSAWLSLCTATHKSCNVERLPGSVIPTRFIDVGSESQAPRLCYSAEIKTPDPKYVTLSHCWGSLQLPKLTASIHDSLVNGIDIESLPKTFQDAIQFTRRLQTTFGVSYIWIDALCIFQDSPDDWRHEGSLMSDIYANAWCNIAAEKGADGTSGLFSPRDPQTVSILALDLNSDMERPYVFFTSSIWTAVSTSHLTKRAWVHQERCLSRRILHFTSQEIFWECQEHKASESQFWGEFSTWLDPSASVQLERTLLAPAEQIPWSEGILQQVWTSCVENFTKGKLSRAEDKLLAIAGLATRFHQRCPSVNYFAGLWDYELIYQLLWRRKEETTYPLPEAYRAPSWSWAAIDGQISLSWRGWNGEYGSNLQNPIFKGAKAIARIKKVSVETVAEDRFGQVRSGTLRLVGTIWKGTDIWGEGSDHSSHGSGEPKMAMKASAIYDIETQKWHRAEERKISVWPDGPIPSDKLCYSFPLFQTLPAVVGLLLQHSGQARGQFRRVGLFTLWREDLTWFRCLFSQPVEWDYEKKVGADKYMISVI</sequence>
<dbReference type="Proteomes" id="UP000235786">
    <property type="component" value="Unassembled WGS sequence"/>
</dbReference>
<evidence type="ECO:0000313" key="2">
    <source>
        <dbReference type="EMBL" id="PMD37818.1"/>
    </source>
</evidence>
<gene>
    <name evidence="2" type="ORF">L207DRAFT_635283</name>
</gene>
<dbReference type="Pfam" id="PF06985">
    <property type="entry name" value="HET"/>
    <property type="match status" value="1"/>
</dbReference>
<evidence type="ECO:0000259" key="1">
    <source>
        <dbReference type="Pfam" id="PF06985"/>
    </source>
</evidence>
<dbReference type="PANTHER" id="PTHR33112">
    <property type="entry name" value="DOMAIN PROTEIN, PUTATIVE-RELATED"/>
    <property type="match status" value="1"/>
</dbReference>
<dbReference type="OrthoDB" id="5125733at2759"/>
<dbReference type="AlphaFoldDB" id="A0A2J6RH37"/>
<keyword evidence="3" id="KW-1185">Reference proteome</keyword>
<dbReference type="EMBL" id="KZ613948">
    <property type="protein sequence ID" value="PMD37818.1"/>
    <property type="molecule type" value="Genomic_DNA"/>
</dbReference>
<reference evidence="2 3" key="1">
    <citation type="submission" date="2016-04" db="EMBL/GenBank/DDBJ databases">
        <title>A degradative enzymes factory behind the ericoid mycorrhizal symbiosis.</title>
        <authorList>
            <consortium name="DOE Joint Genome Institute"/>
            <person name="Martino E."/>
            <person name="Morin E."/>
            <person name="Grelet G."/>
            <person name="Kuo A."/>
            <person name="Kohler A."/>
            <person name="Daghino S."/>
            <person name="Barry K."/>
            <person name="Choi C."/>
            <person name="Cichocki N."/>
            <person name="Clum A."/>
            <person name="Copeland A."/>
            <person name="Hainaut M."/>
            <person name="Haridas S."/>
            <person name="Labutti K."/>
            <person name="Lindquist E."/>
            <person name="Lipzen A."/>
            <person name="Khouja H.-R."/>
            <person name="Murat C."/>
            <person name="Ohm R."/>
            <person name="Olson A."/>
            <person name="Spatafora J."/>
            <person name="Veneault-Fourrey C."/>
            <person name="Henrissat B."/>
            <person name="Grigoriev I."/>
            <person name="Martin F."/>
            <person name="Perotto S."/>
        </authorList>
    </citation>
    <scope>NUCLEOTIDE SEQUENCE [LARGE SCALE GENOMIC DNA]</scope>
    <source>
        <strain evidence="2 3">F</strain>
    </source>
</reference>
<proteinExistence type="predicted"/>
<evidence type="ECO:0000313" key="3">
    <source>
        <dbReference type="Proteomes" id="UP000235786"/>
    </source>
</evidence>
<protein>
    <submittedName>
        <fullName evidence="2">HET-domain-containing protein</fullName>
    </submittedName>
</protein>